<evidence type="ECO:0000256" key="1">
    <source>
        <dbReference type="SAM" id="MobiDB-lite"/>
    </source>
</evidence>
<sequence>MRECKYRKPENAFSPPSGIDRRNTECRRRFACPAYKVIRHHNVIGEKPFSCRSSRLSGAGFLWLK</sequence>
<gene>
    <name evidence="2" type="ORF">A464_4035</name>
</gene>
<organism evidence="2 3">
    <name type="scientific">Salmonella bongori N268-08</name>
    <dbReference type="NCBI Taxonomy" id="1197719"/>
    <lineage>
        <taxon>Bacteria</taxon>
        <taxon>Pseudomonadati</taxon>
        <taxon>Pseudomonadota</taxon>
        <taxon>Gammaproteobacteria</taxon>
        <taxon>Enterobacterales</taxon>
        <taxon>Enterobacteriaceae</taxon>
        <taxon>Salmonella</taxon>
    </lineage>
</organism>
<accession>S5N2U6</accession>
<evidence type="ECO:0000313" key="2">
    <source>
        <dbReference type="EMBL" id="AGR61219.1"/>
    </source>
</evidence>
<dbReference type="Proteomes" id="UP000015042">
    <property type="component" value="Chromosome"/>
</dbReference>
<dbReference type="PATRIC" id="fig|1197719.3.peg.4027"/>
<proteinExistence type="predicted"/>
<feature type="compositionally biased region" description="Basic and acidic residues" evidence="1">
    <location>
        <begin position="1"/>
        <end position="10"/>
    </location>
</feature>
<dbReference type="AlphaFoldDB" id="S5N2U6"/>
<protein>
    <submittedName>
        <fullName evidence="2">Uncharacterized protein</fullName>
    </submittedName>
</protein>
<evidence type="ECO:0000313" key="3">
    <source>
        <dbReference type="Proteomes" id="UP000015042"/>
    </source>
</evidence>
<reference evidence="2 3" key="1">
    <citation type="submission" date="2013-07" db="EMBL/GenBank/DDBJ databases">
        <title>Genome sequence of Salmonella bongori N268-08 - a rare clinical isolate.</title>
        <authorList>
            <person name="Marti R."/>
            <person name="Hagens S."/>
            <person name="Loessner M.J."/>
            <person name="Klumpp J."/>
        </authorList>
    </citation>
    <scope>NUCLEOTIDE SEQUENCE [LARGE SCALE GENOMIC DNA]</scope>
    <source>
        <strain evidence="2 3">N268-08</strain>
    </source>
</reference>
<dbReference type="KEGG" id="sbz:A464_4035"/>
<name>S5N2U6_SALBN</name>
<feature type="region of interest" description="Disordered" evidence="1">
    <location>
        <begin position="1"/>
        <end position="22"/>
    </location>
</feature>
<dbReference type="HOGENOM" id="CLU_2847250_0_0_6"/>
<dbReference type="EMBL" id="CP006608">
    <property type="protein sequence ID" value="AGR61219.1"/>
    <property type="molecule type" value="Genomic_DNA"/>
</dbReference>